<protein>
    <submittedName>
        <fullName evidence="3">Cytochrome P450</fullName>
        <ecNumber evidence="3">1.14.-.-</ecNumber>
    </submittedName>
</protein>
<dbReference type="InterPro" id="IPR017972">
    <property type="entry name" value="Cyt_P450_CS"/>
</dbReference>
<dbReference type="InterPro" id="IPR036396">
    <property type="entry name" value="Cyt_P450_sf"/>
</dbReference>
<dbReference type="EC" id="1.14.-.-" evidence="3"/>
<keyword evidence="2" id="KW-0349">Heme</keyword>
<comment type="caution">
    <text evidence="3">The sequence shown here is derived from an EMBL/GenBank/DDBJ whole genome shotgun (WGS) entry which is preliminary data.</text>
</comment>
<dbReference type="EMBL" id="JBHTAJ010000037">
    <property type="protein sequence ID" value="MFC7181878.1"/>
    <property type="molecule type" value="Genomic_DNA"/>
</dbReference>
<dbReference type="PANTHER" id="PTHR46696">
    <property type="entry name" value="P450, PUTATIVE (EUROFUNG)-RELATED"/>
    <property type="match status" value="1"/>
</dbReference>
<accession>A0ABW2FX69</accession>
<name>A0ABW2FX69_9ACTN</name>
<gene>
    <name evidence="3" type="ORF">ACFQMG_20200</name>
</gene>
<comment type="similarity">
    <text evidence="1 2">Belongs to the cytochrome P450 family.</text>
</comment>
<dbReference type="CDD" id="cd11030">
    <property type="entry name" value="CYP105-like"/>
    <property type="match status" value="1"/>
</dbReference>
<dbReference type="Pfam" id="PF00067">
    <property type="entry name" value="p450"/>
    <property type="match status" value="1"/>
</dbReference>
<dbReference type="GO" id="GO:0016491">
    <property type="term" value="F:oxidoreductase activity"/>
    <property type="evidence" value="ECO:0007669"/>
    <property type="project" value="UniProtKB-KW"/>
</dbReference>
<reference evidence="4" key="1">
    <citation type="journal article" date="2019" name="Int. J. Syst. Evol. Microbiol.">
        <title>The Global Catalogue of Microorganisms (GCM) 10K type strain sequencing project: providing services to taxonomists for standard genome sequencing and annotation.</title>
        <authorList>
            <consortium name="The Broad Institute Genomics Platform"/>
            <consortium name="The Broad Institute Genome Sequencing Center for Infectious Disease"/>
            <person name="Wu L."/>
            <person name="Ma J."/>
        </authorList>
    </citation>
    <scope>NUCLEOTIDE SEQUENCE [LARGE SCALE GENOMIC DNA]</scope>
    <source>
        <strain evidence="4">CGMCC 1.12859</strain>
    </source>
</reference>
<dbReference type="PRINTS" id="PR00385">
    <property type="entry name" value="P450"/>
</dbReference>
<keyword evidence="2" id="KW-0408">Iron</keyword>
<keyword evidence="2" id="KW-0479">Metal-binding</keyword>
<proteinExistence type="inferred from homology"/>
<evidence type="ECO:0000256" key="2">
    <source>
        <dbReference type="RuleBase" id="RU000461"/>
    </source>
</evidence>
<dbReference type="PROSITE" id="PS00086">
    <property type="entry name" value="CYTOCHROME_P450"/>
    <property type="match status" value="1"/>
</dbReference>
<dbReference type="InterPro" id="IPR001128">
    <property type="entry name" value="Cyt_P450"/>
</dbReference>
<evidence type="ECO:0000313" key="4">
    <source>
        <dbReference type="Proteomes" id="UP001596435"/>
    </source>
</evidence>
<evidence type="ECO:0000313" key="3">
    <source>
        <dbReference type="EMBL" id="MFC7181878.1"/>
    </source>
</evidence>
<keyword evidence="2 3" id="KW-0560">Oxidoreductase</keyword>
<dbReference type="InterPro" id="IPR002397">
    <property type="entry name" value="Cyt_P450_B"/>
</dbReference>
<dbReference type="PRINTS" id="PR00359">
    <property type="entry name" value="BP450"/>
</dbReference>
<dbReference type="Proteomes" id="UP001596435">
    <property type="component" value="Unassembled WGS sequence"/>
</dbReference>
<sequence>MTTATPTHDDADPALAVPAARADGCPFAPPQAYRDAHHEAGPISRVALWDGAPCWLVTGHAQVRSVLGDSRFSADARHPGFPFLSPGRRELLNRTTPTFIRLDDPEHARQRRMLTGDFIVKRIEALRPEIQRLVDDALDTMTARGPSADLVDAYALPVPSLVICHLLGVPYADHEFFQSRSRALLDLTGSVESVGAAQRELVGYLTDLADHKRREPDDTLLGRLVERPDVSIAEAAATGLLLLVAGHETTANMTALGTLALLRHPAQADRLRAEPALIKGAVEELLRYLTVVHLGVPRVASENVELDGTTVRAGEGVLCMLSTANRDGLVFADGDELDVTRDARRHFAFGFGVHQCLGQPLARVELQIALETLLRRLPGLRLAVPFEDLRYRTGMIVYGVEELPVAW</sequence>
<keyword evidence="4" id="KW-1185">Reference proteome</keyword>
<evidence type="ECO:0000256" key="1">
    <source>
        <dbReference type="ARBA" id="ARBA00010617"/>
    </source>
</evidence>
<keyword evidence="2" id="KW-0503">Monooxygenase</keyword>
<dbReference type="Gene3D" id="1.10.630.10">
    <property type="entry name" value="Cytochrome P450"/>
    <property type="match status" value="1"/>
</dbReference>
<dbReference type="PANTHER" id="PTHR46696:SF1">
    <property type="entry name" value="CYTOCHROME P450 YJIB-RELATED"/>
    <property type="match status" value="1"/>
</dbReference>
<organism evidence="3 4">
    <name type="scientific">Kitasatospora paranensis</name>
    <dbReference type="NCBI Taxonomy" id="258053"/>
    <lineage>
        <taxon>Bacteria</taxon>
        <taxon>Bacillati</taxon>
        <taxon>Actinomycetota</taxon>
        <taxon>Actinomycetes</taxon>
        <taxon>Kitasatosporales</taxon>
        <taxon>Streptomycetaceae</taxon>
        <taxon>Kitasatospora</taxon>
    </lineage>
</organism>
<dbReference type="RefSeq" id="WP_380231646.1">
    <property type="nucleotide sequence ID" value="NZ_JBHSVH010000002.1"/>
</dbReference>
<dbReference type="SUPFAM" id="SSF48264">
    <property type="entry name" value="Cytochrome P450"/>
    <property type="match status" value="1"/>
</dbReference>